<evidence type="ECO:0000256" key="2">
    <source>
        <dbReference type="SAM" id="MobiDB-lite"/>
    </source>
</evidence>
<dbReference type="SMART" id="SM00331">
    <property type="entry name" value="PP2C_SIG"/>
    <property type="match status" value="1"/>
</dbReference>
<dbReference type="Gene3D" id="3.30.450.40">
    <property type="match status" value="1"/>
</dbReference>
<feature type="domain" description="PPM-type phosphatase" evidence="4">
    <location>
        <begin position="460"/>
        <end position="749"/>
    </location>
</feature>
<sequence length="876" mass="93465">MCAIPNPGDLGRPPGQSVVLLEVGADGTVLAVSPESEWLTGVPPEELLGSPMNELVSDADACAAAQRGRPGRWPVRVPHRAGHHVEARLDVFPPLIGEPVRHLVTLTEAGTARQQEEDQSVVRALFSQQQVGLAIHDEQLAVTRLNMDANALREWNGIRERGEPLPEPTAEHPIPLDRMMTPADTRAVGEKLARVLTSGEPLINWEHSYRSPRAPEQERKLSVTSLRLKDSQAQRLGVVSVYTDVTEEHQTQLRLALLHRAAQRIGPSLDVTRNAQELARVLVPDYADLAAVDLGDRVLTGDEPGPTSLSGERVRRVATAQGFGGDWPDEVQPLGAVFRIEMRDDATGPEAIRNQAAAALRTVRADEEPPVAESTARLLLPRSPGSLMVVPLRARGQVLGTLALWRSADREPFNGADADLAEEVGSRAALSLDNARRYTREHRTLETLQRSLLPPPDFEVTAASTAGHYVPAETTAGIGGSWYDVIPLSSARVAFVIGDVASHGLNATATMGRLRTAVQTLADLDLAPDELLTRLNDLAVRLAEFAPAEEAREGQLGAIGATCLYCVYDPVSGECSLASAGRTPPMVAQPGTEAETLPLKPGPALGVGGEPYETFTLRLGPDSVLAFFSEELVTLHTDPGAAPPDGGPRGDADADGATEAEAESGAGTESGTGADETDSGTDAESDAGSASESGTGKAVEPERVAALRHQLTEGATAERPPAEVGRAVLDRLLPERAPANDVALLVARVRPLPPGTTAHWQLPAEPAVVGRARDLVLGQLREWDLSELAFPTELIISELITNAIRYAGGPVGVRLIRDEALICEVSDPSETQPHLRRARPTDEGGRGLFLVAQLAHRWGSRYTATGKTIWTEQPLG</sequence>
<dbReference type="InterPro" id="IPR052016">
    <property type="entry name" value="Bact_Sigma-Reg"/>
</dbReference>
<dbReference type="SMART" id="SM00065">
    <property type="entry name" value="GAF"/>
    <property type="match status" value="1"/>
</dbReference>
<feature type="region of interest" description="Disordered" evidence="2">
    <location>
        <begin position="636"/>
        <end position="702"/>
    </location>
</feature>
<dbReference type="InterPro" id="IPR000014">
    <property type="entry name" value="PAS"/>
</dbReference>
<evidence type="ECO:0000259" key="3">
    <source>
        <dbReference type="SMART" id="SM00065"/>
    </source>
</evidence>
<dbReference type="InterPro" id="IPR029016">
    <property type="entry name" value="GAF-like_dom_sf"/>
</dbReference>
<evidence type="ECO:0000259" key="4">
    <source>
        <dbReference type="SMART" id="SM00331"/>
    </source>
</evidence>
<dbReference type="Pfam" id="PF13492">
    <property type="entry name" value="GAF_3"/>
    <property type="match status" value="1"/>
</dbReference>
<dbReference type="SUPFAM" id="SSF55785">
    <property type="entry name" value="PYP-like sensor domain (PAS domain)"/>
    <property type="match status" value="1"/>
</dbReference>
<evidence type="ECO:0000313" key="6">
    <source>
        <dbReference type="Proteomes" id="UP001183410"/>
    </source>
</evidence>
<name>A0ABU2JL61_9ACTN</name>
<feature type="domain" description="GAF" evidence="3">
    <location>
        <begin position="253"/>
        <end position="442"/>
    </location>
</feature>
<comment type="caution">
    <text evidence="5">The sequence shown here is derived from an EMBL/GenBank/DDBJ whole genome shotgun (WGS) entry which is preliminary data.</text>
</comment>
<dbReference type="Pfam" id="PF07228">
    <property type="entry name" value="SpoIIE"/>
    <property type="match status" value="1"/>
</dbReference>
<protein>
    <submittedName>
        <fullName evidence="5">SpoIIE family protein phosphatase</fullName>
    </submittedName>
</protein>
<dbReference type="CDD" id="cd16936">
    <property type="entry name" value="HATPase_RsbW-like"/>
    <property type="match status" value="1"/>
</dbReference>
<dbReference type="PANTHER" id="PTHR43156:SF2">
    <property type="entry name" value="STAGE II SPORULATION PROTEIN E"/>
    <property type="match status" value="1"/>
</dbReference>
<gene>
    <name evidence="5" type="ORF">RM844_05380</name>
</gene>
<accession>A0ABU2JL61</accession>
<dbReference type="InterPro" id="IPR003018">
    <property type="entry name" value="GAF"/>
</dbReference>
<dbReference type="PANTHER" id="PTHR43156">
    <property type="entry name" value="STAGE II SPORULATION PROTEIN E-RELATED"/>
    <property type="match status" value="1"/>
</dbReference>
<dbReference type="SUPFAM" id="SSF55781">
    <property type="entry name" value="GAF domain-like"/>
    <property type="match status" value="1"/>
</dbReference>
<dbReference type="EMBL" id="JAVREO010000003">
    <property type="protein sequence ID" value="MDT0265720.1"/>
    <property type="molecule type" value="Genomic_DNA"/>
</dbReference>
<organism evidence="5 6">
    <name type="scientific">Streptomyces chisholmiae</name>
    <dbReference type="NCBI Taxonomy" id="3075540"/>
    <lineage>
        <taxon>Bacteria</taxon>
        <taxon>Bacillati</taxon>
        <taxon>Actinomycetota</taxon>
        <taxon>Actinomycetes</taxon>
        <taxon>Kitasatosporales</taxon>
        <taxon>Streptomycetaceae</taxon>
        <taxon>Streptomyces</taxon>
    </lineage>
</organism>
<dbReference type="RefSeq" id="WP_311665362.1">
    <property type="nucleotide sequence ID" value="NZ_JAVREO010000003.1"/>
</dbReference>
<dbReference type="SUPFAM" id="SSF55874">
    <property type="entry name" value="ATPase domain of HSP90 chaperone/DNA topoisomerase II/histidine kinase"/>
    <property type="match status" value="1"/>
</dbReference>
<dbReference type="InterPro" id="IPR036890">
    <property type="entry name" value="HATPase_C_sf"/>
</dbReference>
<dbReference type="InterPro" id="IPR003594">
    <property type="entry name" value="HATPase_dom"/>
</dbReference>
<feature type="compositionally biased region" description="Low complexity" evidence="2">
    <location>
        <begin position="663"/>
        <end position="674"/>
    </location>
</feature>
<feature type="compositionally biased region" description="Low complexity" evidence="2">
    <location>
        <begin position="686"/>
        <end position="696"/>
    </location>
</feature>
<dbReference type="Pfam" id="PF13581">
    <property type="entry name" value="HATPase_c_2"/>
    <property type="match status" value="1"/>
</dbReference>
<proteinExistence type="predicted"/>
<keyword evidence="1" id="KW-0378">Hydrolase</keyword>
<dbReference type="InterPro" id="IPR035965">
    <property type="entry name" value="PAS-like_dom_sf"/>
</dbReference>
<dbReference type="Proteomes" id="UP001183410">
    <property type="component" value="Unassembled WGS sequence"/>
</dbReference>
<dbReference type="Pfam" id="PF08448">
    <property type="entry name" value="PAS_4"/>
    <property type="match status" value="1"/>
</dbReference>
<dbReference type="Gene3D" id="3.30.450.20">
    <property type="entry name" value="PAS domain"/>
    <property type="match status" value="1"/>
</dbReference>
<dbReference type="InterPro" id="IPR036457">
    <property type="entry name" value="PPM-type-like_dom_sf"/>
</dbReference>
<reference evidence="6" key="1">
    <citation type="submission" date="2023-07" db="EMBL/GenBank/DDBJ databases">
        <title>30 novel species of actinomycetes from the DSMZ collection.</title>
        <authorList>
            <person name="Nouioui I."/>
        </authorList>
    </citation>
    <scope>NUCLEOTIDE SEQUENCE [LARGE SCALE GENOMIC DNA]</scope>
    <source>
        <strain evidence="6">DSM 44915</strain>
    </source>
</reference>
<dbReference type="CDD" id="cd00130">
    <property type="entry name" value="PAS"/>
    <property type="match status" value="1"/>
</dbReference>
<feature type="compositionally biased region" description="Acidic residues" evidence="2">
    <location>
        <begin position="675"/>
        <end position="685"/>
    </location>
</feature>
<dbReference type="Gene3D" id="3.60.40.10">
    <property type="entry name" value="PPM-type phosphatase domain"/>
    <property type="match status" value="1"/>
</dbReference>
<feature type="compositionally biased region" description="Acidic residues" evidence="2">
    <location>
        <begin position="653"/>
        <end position="662"/>
    </location>
</feature>
<dbReference type="Gene3D" id="3.30.565.10">
    <property type="entry name" value="Histidine kinase-like ATPase, C-terminal domain"/>
    <property type="match status" value="1"/>
</dbReference>
<evidence type="ECO:0000313" key="5">
    <source>
        <dbReference type="EMBL" id="MDT0265720.1"/>
    </source>
</evidence>
<keyword evidence="6" id="KW-1185">Reference proteome</keyword>
<dbReference type="InterPro" id="IPR013656">
    <property type="entry name" value="PAS_4"/>
</dbReference>
<evidence type="ECO:0000256" key="1">
    <source>
        <dbReference type="ARBA" id="ARBA00022801"/>
    </source>
</evidence>
<dbReference type="InterPro" id="IPR001932">
    <property type="entry name" value="PPM-type_phosphatase-like_dom"/>
</dbReference>